<sequence>WMKSLQFYGRRAPAQAARSCRAESDTAVRRGAVSPSVPAELSVGPTD</sequence>
<organism evidence="2">
    <name type="scientific">uncultured Gemmatimonadota bacterium</name>
    <dbReference type="NCBI Taxonomy" id="203437"/>
    <lineage>
        <taxon>Bacteria</taxon>
        <taxon>Pseudomonadati</taxon>
        <taxon>Gemmatimonadota</taxon>
        <taxon>environmental samples</taxon>
    </lineage>
</organism>
<name>A0A6J4LDJ7_9BACT</name>
<dbReference type="EMBL" id="CADCTW010000103">
    <property type="protein sequence ID" value="CAA9326054.1"/>
    <property type="molecule type" value="Genomic_DNA"/>
</dbReference>
<feature type="region of interest" description="Disordered" evidence="1">
    <location>
        <begin position="16"/>
        <end position="47"/>
    </location>
</feature>
<feature type="non-terminal residue" evidence="2">
    <location>
        <position position="1"/>
    </location>
</feature>
<feature type="non-terminal residue" evidence="2">
    <location>
        <position position="47"/>
    </location>
</feature>
<evidence type="ECO:0000256" key="1">
    <source>
        <dbReference type="SAM" id="MobiDB-lite"/>
    </source>
</evidence>
<protein>
    <submittedName>
        <fullName evidence="2">Uncharacterized protein</fullName>
    </submittedName>
</protein>
<proteinExistence type="predicted"/>
<gene>
    <name evidence="2" type="ORF">AVDCRST_MAG68-2166</name>
</gene>
<reference evidence="2" key="1">
    <citation type="submission" date="2020-02" db="EMBL/GenBank/DDBJ databases">
        <authorList>
            <person name="Meier V. D."/>
        </authorList>
    </citation>
    <scope>NUCLEOTIDE SEQUENCE</scope>
    <source>
        <strain evidence="2">AVDCRST_MAG68</strain>
    </source>
</reference>
<evidence type="ECO:0000313" key="2">
    <source>
        <dbReference type="EMBL" id="CAA9326054.1"/>
    </source>
</evidence>
<accession>A0A6J4LDJ7</accession>
<dbReference type="AlphaFoldDB" id="A0A6J4LDJ7"/>